<reference evidence="18 19" key="1">
    <citation type="journal article" date="2016" name="Nat. Commun.">
        <title>Thousands of microbial genomes shed light on interconnected biogeochemical processes in an aquifer system.</title>
        <authorList>
            <person name="Anantharaman K."/>
            <person name="Brown C.T."/>
            <person name="Hug L.A."/>
            <person name="Sharon I."/>
            <person name="Castelle C.J."/>
            <person name="Probst A.J."/>
            <person name="Thomas B.C."/>
            <person name="Singh A."/>
            <person name="Wilkins M.J."/>
            <person name="Karaoz U."/>
            <person name="Brodie E.L."/>
            <person name="Williams K.H."/>
            <person name="Hubbard S.S."/>
            <person name="Banfield J.F."/>
        </authorList>
    </citation>
    <scope>NUCLEOTIDE SEQUENCE [LARGE SCALE GENOMIC DNA]</scope>
</reference>
<gene>
    <name evidence="16" type="primary">murB</name>
    <name evidence="18" type="ORF">A2846_03725</name>
</gene>
<dbReference type="GO" id="GO:0008360">
    <property type="term" value="P:regulation of cell shape"/>
    <property type="evidence" value="ECO:0007669"/>
    <property type="project" value="UniProtKB-KW"/>
</dbReference>
<dbReference type="NCBIfam" id="NF010478">
    <property type="entry name" value="PRK13903.1"/>
    <property type="match status" value="1"/>
</dbReference>
<protein>
    <recommendedName>
        <fullName evidence="16">UDP-N-acetylenolpyruvoylglucosamine reductase</fullName>
        <ecNumber evidence="16">1.3.1.98</ecNumber>
    </recommendedName>
    <alternativeName>
        <fullName evidence="16">UDP-N-acetylmuramate dehydrogenase</fullName>
    </alternativeName>
</protein>
<evidence type="ECO:0000259" key="17">
    <source>
        <dbReference type="PROSITE" id="PS51387"/>
    </source>
</evidence>
<dbReference type="InterPro" id="IPR036635">
    <property type="entry name" value="MurB_C_sf"/>
</dbReference>
<evidence type="ECO:0000256" key="16">
    <source>
        <dbReference type="HAMAP-Rule" id="MF_00037"/>
    </source>
</evidence>
<comment type="catalytic activity">
    <reaction evidence="15 16">
        <text>UDP-N-acetyl-alpha-D-muramate + NADP(+) = UDP-N-acetyl-3-O-(1-carboxyvinyl)-alpha-D-glucosamine + NADPH + H(+)</text>
        <dbReference type="Rhea" id="RHEA:12248"/>
        <dbReference type="ChEBI" id="CHEBI:15378"/>
        <dbReference type="ChEBI" id="CHEBI:57783"/>
        <dbReference type="ChEBI" id="CHEBI:58349"/>
        <dbReference type="ChEBI" id="CHEBI:68483"/>
        <dbReference type="ChEBI" id="CHEBI:70757"/>
        <dbReference type="EC" id="1.3.1.98"/>
    </reaction>
</comment>
<keyword evidence="9 16" id="KW-0521">NADP</keyword>
<dbReference type="Gene3D" id="3.90.78.10">
    <property type="entry name" value="UDP-N-acetylenolpyruvoylglucosamine reductase, C-terminal domain"/>
    <property type="match status" value="1"/>
</dbReference>
<keyword evidence="8 16" id="KW-0274">FAD</keyword>
<evidence type="ECO:0000256" key="7">
    <source>
        <dbReference type="ARBA" id="ARBA00022630"/>
    </source>
</evidence>
<dbReference type="Pfam" id="PF01565">
    <property type="entry name" value="FAD_binding_4"/>
    <property type="match status" value="1"/>
</dbReference>
<evidence type="ECO:0000256" key="4">
    <source>
        <dbReference type="ARBA" id="ARBA00004752"/>
    </source>
</evidence>
<keyword evidence="7 16" id="KW-0285">Flavoprotein</keyword>
<evidence type="ECO:0000256" key="10">
    <source>
        <dbReference type="ARBA" id="ARBA00022960"/>
    </source>
</evidence>
<evidence type="ECO:0000256" key="2">
    <source>
        <dbReference type="ARBA" id="ARBA00003921"/>
    </source>
</evidence>
<evidence type="ECO:0000256" key="11">
    <source>
        <dbReference type="ARBA" id="ARBA00022984"/>
    </source>
</evidence>
<dbReference type="Gene3D" id="3.30.43.10">
    <property type="entry name" value="Uridine Diphospho-n-acetylenolpyruvylglucosamine Reductase, domain 2"/>
    <property type="match status" value="1"/>
</dbReference>
<evidence type="ECO:0000256" key="13">
    <source>
        <dbReference type="ARBA" id="ARBA00023306"/>
    </source>
</evidence>
<evidence type="ECO:0000256" key="1">
    <source>
        <dbReference type="ARBA" id="ARBA00001974"/>
    </source>
</evidence>
<comment type="subcellular location">
    <subcellularLocation>
        <location evidence="3 16">Cytoplasm</location>
    </subcellularLocation>
</comment>
<organism evidence="18 19">
    <name type="scientific">Candidatus Doudnabacteria bacterium RIFCSPHIGHO2_01_FULL_49_9</name>
    <dbReference type="NCBI Taxonomy" id="1817827"/>
    <lineage>
        <taxon>Bacteria</taxon>
        <taxon>Candidatus Doudnaibacteriota</taxon>
    </lineage>
</organism>
<sequence length="357" mass="38437">MSSSIRENIPLAPMTTLGIGGSAKYFVEAKTVDDVVHALQFAGEKTLPVHVMGRGSNVLVSDDGFKGLVILNRISGIRHVQEGDRAIIVAGAGEDWQRLVDFAVENGLAGVETLSGIPGSVGGAPIQNIGAYGQEVSHVIKQVVVYDTEKGGVIGLGRAECDFGYRKSLFNTKYPGRYIVLEVVFELKKDGEPALIYQDLKLHFDGKSKPSLKDVHLAVLEIRAKKGMVIHPEYESFKSAGSFFKNKVVSAEEFAKIKSIVGTEDNPAKGWFWPQPDGSVKVSAAKLIELSGFHKGFKDGAAGISPKHALSLINLGGAKAVDIVRLAGKIINGVEEKFGVRIEPEVLFVGFDRNPLQ</sequence>
<comment type="pathway">
    <text evidence="4 16">Cell wall biogenesis; peptidoglycan biosynthesis.</text>
</comment>
<evidence type="ECO:0000256" key="12">
    <source>
        <dbReference type="ARBA" id="ARBA00023002"/>
    </source>
</evidence>
<dbReference type="PANTHER" id="PTHR21071:SF4">
    <property type="entry name" value="UDP-N-ACETYLENOLPYRUVOYLGLUCOSAMINE REDUCTASE"/>
    <property type="match status" value="1"/>
</dbReference>
<comment type="cofactor">
    <cofactor evidence="1 16">
        <name>FAD</name>
        <dbReference type="ChEBI" id="CHEBI:57692"/>
    </cofactor>
</comment>
<evidence type="ECO:0000256" key="15">
    <source>
        <dbReference type="ARBA" id="ARBA00048914"/>
    </source>
</evidence>
<keyword evidence="12 16" id="KW-0560">Oxidoreductase</keyword>
<feature type="domain" description="FAD-binding PCMH-type" evidence="17">
    <location>
        <begin position="19"/>
        <end position="190"/>
    </location>
</feature>
<evidence type="ECO:0000256" key="8">
    <source>
        <dbReference type="ARBA" id="ARBA00022827"/>
    </source>
</evidence>
<evidence type="ECO:0000256" key="9">
    <source>
        <dbReference type="ARBA" id="ARBA00022857"/>
    </source>
</evidence>
<evidence type="ECO:0000256" key="5">
    <source>
        <dbReference type="ARBA" id="ARBA00022490"/>
    </source>
</evidence>
<dbReference type="EC" id="1.3.1.98" evidence="16"/>
<dbReference type="PROSITE" id="PS51387">
    <property type="entry name" value="FAD_PCMH"/>
    <property type="match status" value="1"/>
</dbReference>
<dbReference type="UniPathway" id="UPA00219"/>
<dbReference type="InterPro" id="IPR016166">
    <property type="entry name" value="FAD-bd_PCMH"/>
</dbReference>
<dbReference type="Pfam" id="PF02873">
    <property type="entry name" value="MurB_C"/>
    <property type="match status" value="1"/>
</dbReference>
<dbReference type="InterPro" id="IPR011601">
    <property type="entry name" value="MurB_C"/>
</dbReference>
<feature type="active site" evidence="16">
    <location>
        <position position="345"/>
    </location>
</feature>
<dbReference type="NCBIfam" id="NF000755">
    <property type="entry name" value="PRK00046.1"/>
    <property type="match status" value="1"/>
</dbReference>
<dbReference type="EMBL" id="MFEN01000049">
    <property type="protein sequence ID" value="OGE83164.1"/>
    <property type="molecule type" value="Genomic_DNA"/>
</dbReference>
<dbReference type="GO" id="GO:0071949">
    <property type="term" value="F:FAD binding"/>
    <property type="evidence" value="ECO:0007669"/>
    <property type="project" value="InterPro"/>
</dbReference>
<comment type="similarity">
    <text evidence="16">Belongs to the MurB family.</text>
</comment>
<dbReference type="NCBIfam" id="TIGR00179">
    <property type="entry name" value="murB"/>
    <property type="match status" value="1"/>
</dbReference>
<dbReference type="SUPFAM" id="SSF56194">
    <property type="entry name" value="Uridine diphospho-N-Acetylenolpyruvylglucosamine reductase, MurB, C-terminal domain"/>
    <property type="match status" value="1"/>
</dbReference>
<comment type="function">
    <text evidence="2 16">Cell wall formation.</text>
</comment>
<dbReference type="InterPro" id="IPR036318">
    <property type="entry name" value="FAD-bd_PCMH-like_sf"/>
</dbReference>
<dbReference type="InterPro" id="IPR016169">
    <property type="entry name" value="FAD-bd_PCMH_sub2"/>
</dbReference>
<dbReference type="GO" id="GO:0009252">
    <property type="term" value="P:peptidoglycan biosynthetic process"/>
    <property type="evidence" value="ECO:0007669"/>
    <property type="project" value="UniProtKB-UniRule"/>
</dbReference>
<comment type="caution">
    <text evidence="18">The sequence shown here is derived from an EMBL/GenBank/DDBJ whole genome shotgun (WGS) entry which is preliminary data.</text>
</comment>
<dbReference type="InterPro" id="IPR003170">
    <property type="entry name" value="MurB"/>
</dbReference>
<dbReference type="GO" id="GO:0005829">
    <property type="term" value="C:cytosol"/>
    <property type="evidence" value="ECO:0007669"/>
    <property type="project" value="TreeGrafter"/>
</dbReference>
<keyword evidence="6 16" id="KW-0132">Cell division</keyword>
<name>A0A1F5NZW6_9BACT</name>
<keyword evidence="14 16" id="KW-0961">Cell wall biogenesis/degradation</keyword>
<evidence type="ECO:0000313" key="19">
    <source>
        <dbReference type="Proteomes" id="UP000176339"/>
    </source>
</evidence>
<evidence type="ECO:0000256" key="14">
    <source>
        <dbReference type="ARBA" id="ARBA00023316"/>
    </source>
</evidence>
<accession>A0A1F5NZW6</accession>
<dbReference type="AlphaFoldDB" id="A0A1F5NZW6"/>
<dbReference type="GO" id="GO:0071555">
    <property type="term" value="P:cell wall organization"/>
    <property type="evidence" value="ECO:0007669"/>
    <property type="project" value="UniProtKB-KW"/>
</dbReference>
<dbReference type="GO" id="GO:0008762">
    <property type="term" value="F:UDP-N-acetylmuramate dehydrogenase activity"/>
    <property type="evidence" value="ECO:0007669"/>
    <property type="project" value="UniProtKB-UniRule"/>
</dbReference>
<dbReference type="PANTHER" id="PTHR21071">
    <property type="entry name" value="UDP-N-ACETYLENOLPYRUVOYLGLUCOSAMINE REDUCTASE"/>
    <property type="match status" value="1"/>
</dbReference>
<dbReference type="SUPFAM" id="SSF56176">
    <property type="entry name" value="FAD-binding/transporter-associated domain-like"/>
    <property type="match status" value="1"/>
</dbReference>
<keyword evidence="13 16" id="KW-0131">Cell cycle</keyword>
<evidence type="ECO:0000256" key="6">
    <source>
        <dbReference type="ARBA" id="ARBA00022618"/>
    </source>
</evidence>
<feature type="active site" description="Proton donor" evidence="16">
    <location>
        <position position="242"/>
    </location>
</feature>
<feature type="active site" evidence="16">
    <location>
        <position position="166"/>
    </location>
</feature>
<dbReference type="InterPro" id="IPR006094">
    <property type="entry name" value="Oxid_FAD_bind_N"/>
</dbReference>
<evidence type="ECO:0000313" key="18">
    <source>
        <dbReference type="EMBL" id="OGE83164.1"/>
    </source>
</evidence>
<dbReference type="InterPro" id="IPR016167">
    <property type="entry name" value="FAD-bd_PCMH_sub1"/>
</dbReference>
<evidence type="ECO:0000256" key="3">
    <source>
        <dbReference type="ARBA" id="ARBA00004496"/>
    </source>
</evidence>
<proteinExistence type="inferred from homology"/>
<dbReference type="Gene3D" id="3.30.465.10">
    <property type="match status" value="1"/>
</dbReference>
<keyword evidence="11 16" id="KW-0573">Peptidoglycan synthesis</keyword>
<dbReference type="HAMAP" id="MF_00037">
    <property type="entry name" value="MurB"/>
    <property type="match status" value="1"/>
</dbReference>
<dbReference type="GO" id="GO:0051301">
    <property type="term" value="P:cell division"/>
    <property type="evidence" value="ECO:0007669"/>
    <property type="project" value="UniProtKB-KW"/>
</dbReference>
<dbReference type="Proteomes" id="UP000176339">
    <property type="component" value="Unassembled WGS sequence"/>
</dbReference>
<keyword evidence="10 16" id="KW-0133">Cell shape</keyword>
<keyword evidence="5 16" id="KW-0963">Cytoplasm</keyword>